<sequence>MSKIGKASRPSRPYFYAMVILTFVQALLLQYVVELHFAEHDARIPWVSGLSMLLAVLMIYIYKRWAKKEKSAHQRRREQ</sequence>
<evidence type="ECO:0000256" key="1">
    <source>
        <dbReference type="SAM" id="Phobius"/>
    </source>
</evidence>
<feature type="transmembrane region" description="Helical" evidence="1">
    <location>
        <begin position="12"/>
        <end position="32"/>
    </location>
</feature>
<dbReference type="AlphaFoldDB" id="A0A848CZ94"/>
<protein>
    <submittedName>
        <fullName evidence="2">Uncharacterized protein</fullName>
    </submittedName>
</protein>
<keyword evidence="1" id="KW-0812">Transmembrane</keyword>
<name>A0A848CZ94_ANEAE</name>
<evidence type="ECO:0000313" key="2">
    <source>
        <dbReference type="EMBL" id="NMF00716.1"/>
    </source>
</evidence>
<reference evidence="2 3" key="1">
    <citation type="submission" date="2020-04" db="EMBL/GenBank/DDBJ databases">
        <authorList>
            <person name="Hitch T.C.A."/>
            <person name="Wylensek D."/>
            <person name="Clavel T."/>
        </authorList>
    </citation>
    <scope>NUCLEOTIDE SEQUENCE [LARGE SCALE GENOMIC DNA]</scope>
    <source>
        <strain evidence="2 3">WB01_D5_05</strain>
    </source>
</reference>
<comment type="caution">
    <text evidence="2">The sequence shown here is derived from an EMBL/GenBank/DDBJ whole genome shotgun (WGS) entry which is preliminary data.</text>
</comment>
<dbReference type="RefSeq" id="WP_168976321.1">
    <property type="nucleotide sequence ID" value="NZ_JABAGO010000052.1"/>
</dbReference>
<feature type="transmembrane region" description="Helical" evidence="1">
    <location>
        <begin position="44"/>
        <end position="62"/>
    </location>
</feature>
<gene>
    <name evidence="2" type="ORF">HF838_21040</name>
</gene>
<organism evidence="2 3">
    <name type="scientific">Aneurinibacillus aneurinilyticus</name>
    <name type="common">Bacillus aneurinolyticus</name>
    <dbReference type="NCBI Taxonomy" id="1391"/>
    <lineage>
        <taxon>Bacteria</taxon>
        <taxon>Bacillati</taxon>
        <taxon>Bacillota</taxon>
        <taxon>Bacilli</taxon>
        <taxon>Bacillales</taxon>
        <taxon>Paenibacillaceae</taxon>
        <taxon>Aneurinibacillus group</taxon>
        <taxon>Aneurinibacillus</taxon>
    </lineage>
</organism>
<proteinExistence type="predicted"/>
<keyword evidence="1" id="KW-0472">Membrane</keyword>
<dbReference type="Proteomes" id="UP000561326">
    <property type="component" value="Unassembled WGS sequence"/>
</dbReference>
<keyword evidence="1" id="KW-1133">Transmembrane helix</keyword>
<evidence type="ECO:0000313" key="3">
    <source>
        <dbReference type="Proteomes" id="UP000561326"/>
    </source>
</evidence>
<accession>A0A848CZ94</accession>
<dbReference type="EMBL" id="JABAGO010000052">
    <property type="protein sequence ID" value="NMF00716.1"/>
    <property type="molecule type" value="Genomic_DNA"/>
</dbReference>